<evidence type="ECO:0000259" key="8">
    <source>
        <dbReference type="Pfam" id="PF21158"/>
    </source>
</evidence>
<evidence type="ECO:0000256" key="3">
    <source>
        <dbReference type="ARBA" id="ARBA00009677"/>
    </source>
</evidence>
<keyword evidence="11" id="KW-1185">Reference proteome</keyword>
<evidence type="ECO:0000256" key="4">
    <source>
        <dbReference type="ARBA" id="ARBA00016244"/>
    </source>
</evidence>
<evidence type="ECO:0000259" key="9">
    <source>
        <dbReference type="Pfam" id="PF22638"/>
    </source>
</evidence>
<dbReference type="PRINTS" id="PR01005">
    <property type="entry name" value="FLGHOOKAP1"/>
</dbReference>
<dbReference type="GO" id="GO:0005198">
    <property type="term" value="F:structural molecule activity"/>
    <property type="evidence" value="ECO:0007669"/>
    <property type="project" value="InterPro"/>
</dbReference>
<dbReference type="GO" id="GO:0005576">
    <property type="term" value="C:extracellular region"/>
    <property type="evidence" value="ECO:0007669"/>
    <property type="project" value="UniProtKB-SubCell"/>
</dbReference>
<dbReference type="GO" id="GO:0044780">
    <property type="term" value="P:bacterial-type flagellum assembly"/>
    <property type="evidence" value="ECO:0007669"/>
    <property type="project" value="InterPro"/>
</dbReference>
<evidence type="ECO:0000256" key="1">
    <source>
        <dbReference type="ARBA" id="ARBA00004365"/>
    </source>
</evidence>
<dbReference type="EMBL" id="CP015118">
    <property type="protein sequence ID" value="ARN21595.1"/>
    <property type="molecule type" value="Genomic_DNA"/>
</dbReference>
<dbReference type="Pfam" id="PF22638">
    <property type="entry name" value="FlgK_D1"/>
    <property type="match status" value="1"/>
</dbReference>
<keyword evidence="5" id="KW-0964">Secreted</keyword>
<keyword evidence="6" id="KW-0975">Bacterial flagellum</keyword>
<organism evidence="10 11">
    <name type="scientific">Piscinibacter gummiphilus</name>
    <dbReference type="NCBI Taxonomy" id="946333"/>
    <lineage>
        <taxon>Bacteria</taxon>
        <taxon>Pseudomonadati</taxon>
        <taxon>Pseudomonadota</taxon>
        <taxon>Betaproteobacteria</taxon>
        <taxon>Burkholderiales</taxon>
        <taxon>Sphaerotilaceae</taxon>
        <taxon>Piscinibacter</taxon>
    </lineage>
</organism>
<evidence type="ECO:0000259" key="7">
    <source>
        <dbReference type="Pfam" id="PF06429"/>
    </source>
</evidence>
<keyword evidence="10" id="KW-0282">Flagellum</keyword>
<dbReference type="SUPFAM" id="SSF64518">
    <property type="entry name" value="Phase 1 flagellin"/>
    <property type="match status" value="2"/>
</dbReference>
<dbReference type="NCBIfam" id="TIGR02492">
    <property type="entry name" value="flgK_ends"/>
    <property type="match status" value="1"/>
</dbReference>
<dbReference type="PANTHER" id="PTHR30033:SF1">
    <property type="entry name" value="FLAGELLAR HOOK-ASSOCIATED PROTEIN 1"/>
    <property type="match status" value="1"/>
</dbReference>
<proteinExistence type="inferred from homology"/>
<dbReference type="STRING" id="946333.A4W93_17765"/>
<dbReference type="PROSITE" id="PS00588">
    <property type="entry name" value="FLAGELLA_BB_ROD"/>
    <property type="match status" value="1"/>
</dbReference>
<dbReference type="PANTHER" id="PTHR30033">
    <property type="entry name" value="FLAGELLAR HOOK-ASSOCIATED PROTEIN 1"/>
    <property type="match status" value="1"/>
</dbReference>
<dbReference type="Pfam" id="PF21158">
    <property type="entry name" value="flgK_1st_1"/>
    <property type="match status" value="1"/>
</dbReference>
<reference evidence="10 11" key="1">
    <citation type="submission" date="2016-04" db="EMBL/GenBank/DDBJ databases">
        <title>Complete genome sequence of natural rubber-degrading, novel Gram-negative bacterium, Rhizobacter gummiphilus strain NS21.</title>
        <authorList>
            <person name="Tabata M."/>
            <person name="Kasai D."/>
            <person name="Fukuda M."/>
        </authorList>
    </citation>
    <scope>NUCLEOTIDE SEQUENCE [LARGE SCALE GENOMIC DNA]</scope>
    <source>
        <strain evidence="10 11">NS21</strain>
    </source>
</reference>
<comment type="subcellular location">
    <subcellularLocation>
        <location evidence="1">Bacterial flagellum</location>
    </subcellularLocation>
    <subcellularLocation>
        <location evidence="2">Secreted</location>
    </subcellularLocation>
</comment>
<feature type="domain" description="Flagellar basal-body/hook protein C-terminal" evidence="7">
    <location>
        <begin position="607"/>
        <end position="648"/>
    </location>
</feature>
<evidence type="ECO:0000256" key="6">
    <source>
        <dbReference type="ARBA" id="ARBA00023143"/>
    </source>
</evidence>
<dbReference type="InterPro" id="IPR002371">
    <property type="entry name" value="FlgK"/>
</dbReference>
<dbReference type="InterPro" id="IPR010930">
    <property type="entry name" value="Flg_bb/hook_C_dom"/>
</dbReference>
<keyword evidence="10" id="KW-0969">Cilium</keyword>
<dbReference type="InterPro" id="IPR019776">
    <property type="entry name" value="Flagellar_basal_body_rod_CS"/>
</dbReference>
<dbReference type="Proteomes" id="UP000193427">
    <property type="component" value="Chromosome"/>
</dbReference>
<feature type="domain" description="Flagellar hook-associated protein 1 D2-like" evidence="8">
    <location>
        <begin position="339"/>
        <end position="418"/>
    </location>
</feature>
<evidence type="ECO:0000256" key="2">
    <source>
        <dbReference type="ARBA" id="ARBA00004613"/>
    </source>
</evidence>
<dbReference type="RefSeq" id="WP_085751885.1">
    <property type="nucleotide sequence ID" value="NZ_BSPR01000019.1"/>
</dbReference>
<gene>
    <name evidence="10" type="ORF">A4W93_17765</name>
</gene>
<dbReference type="InterPro" id="IPR053927">
    <property type="entry name" value="FlgK_helical"/>
</dbReference>
<evidence type="ECO:0000313" key="11">
    <source>
        <dbReference type="Proteomes" id="UP000193427"/>
    </source>
</evidence>
<evidence type="ECO:0000256" key="5">
    <source>
        <dbReference type="ARBA" id="ARBA00022525"/>
    </source>
</evidence>
<evidence type="ECO:0000313" key="10">
    <source>
        <dbReference type="EMBL" id="ARN21595.1"/>
    </source>
</evidence>
<comment type="similarity">
    <text evidence="3">Belongs to the flagella basal body rod proteins family.</text>
</comment>
<protein>
    <recommendedName>
        <fullName evidence="4">Flagellar hook-associated protein 1</fullName>
    </recommendedName>
</protein>
<dbReference type="KEGG" id="rgu:A4W93_17765"/>
<dbReference type="GO" id="GO:0009424">
    <property type="term" value="C:bacterial-type flagellum hook"/>
    <property type="evidence" value="ECO:0007669"/>
    <property type="project" value="InterPro"/>
</dbReference>
<sequence>MSSLMGLGTRAMFANMATLQSIGNNIANANTKGYSRQETQLETAGGQFTGAGFFGQGVNITTISRSYDRFLTTQSAAAQSVASYDATRASQLKQLENVFTLGEKGLGQAASQLLNAFVDVANNPGDTSARQVVLTRAQELSARFKAAGEQLDSLQGGVSLDMKTSVKTVNSLAQQVAGLNKQISALNGTAHSPNDLLDQRDQLVAQISSYINVTTIPASDGSVGLFVGGGMSLVLGANANTLKAATDPYDPAKLQLALQEGGVDRLVPGDAISGGSIAGLMKFQNEDLTDARNLLGQMAVAISGALNQQQALGLDLGTPASMGSALFAVGAPKTLPANSNAGNASIGVTISDFTHAQASDYEVRYDGSNYSIVRLSDDKPVTGSPFSGADLAAGIDVEGLTIQLNAGTPAAGDRFLLQTVTNAAQDMRTVLTDPKGLAAASPVSASFGVTNTGTATVASLGAVDPSIDRTLTANFSFTSDNGDYNWETVDASGTVTASGTGTWTPGSPISLNGFELKLNGVPKNNDTISVKPTIATSANNGNALALANLDKVAFVGAETLADGTLVPGKSITDAYASAVSNIGVRVQSANSASNISSSFAAAAESARVNKAGVNLDEEAARLIQFQQAYQASAKVLQVAQTLFDTLLQAAGQ</sequence>
<feature type="domain" description="Flagellar hook-associated protein FlgK helical" evidence="9">
    <location>
        <begin position="92"/>
        <end position="327"/>
    </location>
</feature>
<dbReference type="InterPro" id="IPR049119">
    <property type="entry name" value="FlgK_D2-like"/>
</dbReference>
<dbReference type="Pfam" id="PF06429">
    <property type="entry name" value="Flg_bbr_C"/>
    <property type="match status" value="1"/>
</dbReference>
<dbReference type="OrthoDB" id="9802553at2"/>
<accession>A0A1W6LBD7</accession>
<dbReference type="AlphaFoldDB" id="A0A1W6LBD7"/>
<keyword evidence="10" id="KW-0966">Cell projection</keyword>
<name>A0A1W6LBD7_9BURK</name>